<feature type="transmembrane region" description="Helical" evidence="6">
    <location>
        <begin position="98"/>
        <end position="121"/>
    </location>
</feature>
<organism evidence="7 8">
    <name type="scientific">Formimonas warabiya</name>
    <dbReference type="NCBI Taxonomy" id="1761012"/>
    <lineage>
        <taxon>Bacteria</taxon>
        <taxon>Bacillati</taxon>
        <taxon>Bacillota</taxon>
        <taxon>Clostridia</taxon>
        <taxon>Eubacteriales</taxon>
        <taxon>Peptococcaceae</taxon>
        <taxon>Candidatus Formimonas</taxon>
    </lineage>
</organism>
<reference evidence="7 8" key="1">
    <citation type="submission" date="2016-10" db="EMBL/GenBank/DDBJ databases">
        <title>Complete Genome Sequence of Peptococcaceae strain DCMF.</title>
        <authorList>
            <person name="Edwards R.J."/>
            <person name="Holland S.I."/>
            <person name="Deshpande N.P."/>
            <person name="Wong Y.K."/>
            <person name="Ertan H."/>
            <person name="Manefield M."/>
            <person name="Russell T.L."/>
            <person name="Lee M.J."/>
        </authorList>
    </citation>
    <scope>NUCLEOTIDE SEQUENCE [LARGE SCALE GENOMIC DNA]</scope>
    <source>
        <strain evidence="7 8">DCMF</strain>
    </source>
</reference>
<feature type="transmembrane region" description="Helical" evidence="6">
    <location>
        <begin position="234"/>
        <end position="258"/>
    </location>
</feature>
<evidence type="ECO:0000256" key="5">
    <source>
        <dbReference type="ARBA" id="ARBA00023136"/>
    </source>
</evidence>
<evidence type="ECO:0000313" key="7">
    <source>
        <dbReference type="EMBL" id="ATW24634.1"/>
    </source>
</evidence>
<dbReference type="CDD" id="cd06580">
    <property type="entry name" value="TM_PBP1_transp_TpRbsC_like"/>
    <property type="match status" value="1"/>
</dbReference>
<evidence type="ECO:0000313" key="8">
    <source>
        <dbReference type="Proteomes" id="UP000323521"/>
    </source>
</evidence>
<feature type="transmembrane region" description="Helical" evidence="6">
    <location>
        <begin position="270"/>
        <end position="292"/>
    </location>
</feature>
<dbReference type="PANTHER" id="PTHR43370">
    <property type="entry name" value="SUGAR ABC TRANSPORTER INTEGRAL MEMBRANE PROTEIN-RELATED"/>
    <property type="match status" value="1"/>
</dbReference>
<dbReference type="PANTHER" id="PTHR43370:SF1">
    <property type="entry name" value="GUANOSINE ABC TRANSPORTER PERMEASE PROTEIN NUPQ"/>
    <property type="match status" value="1"/>
</dbReference>
<dbReference type="GO" id="GO:0005886">
    <property type="term" value="C:plasma membrane"/>
    <property type="evidence" value="ECO:0007669"/>
    <property type="project" value="UniProtKB-SubCell"/>
</dbReference>
<evidence type="ECO:0000256" key="6">
    <source>
        <dbReference type="SAM" id="Phobius"/>
    </source>
</evidence>
<gene>
    <name evidence="7" type="ORF">DCMF_07430</name>
</gene>
<evidence type="ECO:0000256" key="4">
    <source>
        <dbReference type="ARBA" id="ARBA00022989"/>
    </source>
</evidence>
<evidence type="ECO:0000256" key="1">
    <source>
        <dbReference type="ARBA" id="ARBA00004651"/>
    </source>
</evidence>
<dbReference type="AlphaFoldDB" id="A0A3G1KQ88"/>
<evidence type="ECO:0000256" key="3">
    <source>
        <dbReference type="ARBA" id="ARBA00022692"/>
    </source>
</evidence>
<dbReference type="GO" id="GO:0022857">
    <property type="term" value="F:transmembrane transporter activity"/>
    <property type="evidence" value="ECO:0007669"/>
    <property type="project" value="InterPro"/>
</dbReference>
<dbReference type="OrthoDB" id="9792579at2"/>
<keyword evidence="2" id="KW-1003">Cell membrane</keyword>
<feature type="transmembrane region" description="Helical" evidence="6">
    <location>
        <begin position="151"/>
        <end position="168"/>
    </location>
</feature>
<keyword evidence="4 6" id="KW-1133">Transmembrane helix</keyword>
<comment type="subcellular location">
    <subcellularLocation>
        <location evidence="1">Cell membrane</location>
        <topology evidence="1">Multi-pass membrane protein</topology>
    </subcellularLocation>
</comment>
<name>A0A3G1KQ88_FORW1</name>
<dbReference type="KEGG" id="fwa:DCMF_07430"/>
<protein>
    <submittedName>
        <fullName evidence="7">Branched-chain amino acid ABC transporter permease</fullName>
    </submittedName>
</protein>
<feature type="transmembrane region" description="Helical" evidence="6">
    <location>
        <begin position="12"/>
        <end position="32"/>
    </location>
</feature>
<keyword evidence="3 6" id="KW-0812">Transmembrane</keyword>
<keyword evidence="8" id="KW-1185">Reference proteome</keyword>
<feature type="transmembrane region" description="Helical" evidence="6">
    <location>
        <begin position="66"/>
        <end position="86"/>
    </location>
</feature>
<dbReference type="RefSeq" id="WP_148133848.1">
    <property type="nucleotide sequence ID" value="NZ_CP017634.1"/>
</dbReference>
<sequence length="311" mass="33087">MSGLETSFLADLLTASLRMSIPILLAALGGMLSERSGVVNIGIEGMMLFGAFWSVIGAFYTKSVVMGLILGVVGGLVLNLFFGILTNKLHASQIVAGIAINIFSLGVTSYFFRIIFGITAVPQSVPTLKPVSIPLLSQIPFLGPTLFHQNMLVYAALLMVPVVHLILFHTSWGLRVRACGEYPRAVDSAGLSVFRYRMHTAMLCGIFASLGGVSLALGNLGIFGDNMTAGRGFIALAAVVFGKWTPVGVLAASLFFGLADAFQLRMQSALALPFQFFLMIPYVLTLIVLVGFGGKAVQPASNGTPYIKGER</sequence>
<feature type="transmembrane region" description="Helical" evidence="6">
    <location>
        <begin position="39"/>
        <end position="60"/>
    </location>
</feature>
<accession>A0A3G1KQ88</accession>
<keyword evidence="5 6" id="KW-0472">Membrane</keyword>
<evidence type="ECO:0000256" key="2">
    <source>
        <dbReference type="ARBA" id="ARBA00022475"/>
    </source>
</evidence>
<dbReference type="Pfam" id="PF02653">
    <property type="entry name" value="BPD_transp_2"/>
    <property type="match status" value="1"/>
</dbReference>
<dbReference type="Proteomes" id="UP000323521">
    <property type="component" value="Chromosome"/>
</dbReference>
<feature type="transmembrane region" description="Helical" evidence="6">
    <location>
        <begin position="201"/>
        <end position="222"/>
    </location>
</feature>
<proteinExistence type="predicted"/>
<dbReference type="EMBL" id="CP017634">
    <property type="protein sequence ID" value="ATW24634.1"/>
    <property type="molecule type" value="Genomic_DNA"/>
</dbReference>
<dbReference type="InterPro" id="IPR001851">
    <property type="entry name" value="ABC_transp_permease"/>
</dbReference>